<organism evidence="1 2">
    <name type="scientific">Pseudomonas fluorescens</name>
    <dbReference type="NCBI Taxonomy" id="294"/>
    <lineage>
        <taxon>Bacteria</taxon>
        <taxon>Pseudomonadati</taxon>
        <taxon>Pseudomonadota</taxon>
        <taxon>Gammaproteobacteria</taxon>
        <taxon>Pseudomonadales</taxon>
        <taxon>Pseudomonadaceae</taxon>
        <taxon>Pseudomonas</taxon>
    </lineage>
</organism>
<sequence>MFVHGALGSRGEEGVGQIDLAVAIKVPVRSTIPQQLGRCLVHGVGRFAIDREITATVIQMAEAIDLRVSSAGLRGRYNSLVFYF</sequence>
<accession>A0A109LH94</accession>
<protein>
    <submittedName>
        <fullName evidence="1">Uncharacterized protein</fullName>
    </submittedName>
</protein>
<dbReference type="AlphaFoldDB" id="A0A109LH94"/>
<name>A0A109LH94_PSEFL</name>
<reference evidence="1 2" key="1">
    <citation type="submission" date="2015-05" db="EMBL/GenBank/DDBJ databases">
        <title>A genomic and transcriptomic approach to investigate the blue pigment phenotype in Pseudomonas fluorescens.</title>
        <authorList>
            <person name="Andreani N.A."/>
            <person name="Cardazzo B."/>
        </authorList>
    </citation>
    <scope>NUCLEOTIDE SEQUENCE [LARGE SCALE GENOMIC DNA]</scope>
    <source>
        <strain evidence="1 2">Ps_22</strain>
    </source>
</reference>
<gene>
    <name evidence="1" type="ORF">PFLmoz3_02811</name>
</gene>
<evidence type="ECO:0000313" key="2">
    <source>
        <dbReference type="Proteomes" id="UP000061348"/>
    </source>
</evidence>
<proteinExistence type="predicted"/>
<dbReference type="EMBL" id="LCYA01000077">
    <property type="protein sequence ID" value="KWV87528.1"/>
    <property type="molecule type" value="Genomic_DNA"/>
</dbReference>
<evidence type="ECO:0000313" key="1">
    <source>
        <dbReference type="EMBL" id="KWV87528.1"/>
    </source>
</evidence>
<comment type="caution">
    <text evidence="1">The sequence shown here is derived from an EMBL/GenBank/DDBJ whole genome shotgun (WGS) entry which is preliminary data.</text>
</comment>
<dbReference type="Proteomes" id="UP000061348">
    <property type="component" value="Unassembled WGS sequence"/>
</dbReference>